<organism evidence="2 3">
    <name type="scientific">Agromyces intestinalis</name>
    <dbReference type="NCBI Taxonomy" id="2592652"/>
    <lineage>
        <taxon>Bacteria</taxon>
        <taxon>Bacillati</taxon>
        <taxon>Actinomycetota</taxon>
        <taxon>Actinomycetes</taxon>
        <taxon>Micrococcales</taxon>
        <taxon>Microbacteriaceae</taxon>
        <taxon>Agromyces</taxon>
    </lineage>
</organism>
<sequence>MGAAAASAAAVTPPATPLSTGSLGPSIDPGWVWPVEPPIFVAQAFRAPATPYSSGHRGIDLTVAPGAVVAAPADGVVVFAGMVAGREVVTIDHGHGVLSSYEPIEASVEVGLAVHAGDPIGSVATGGHCDDECLHLGVRIDGEYVSPFRFLGGVPSAVLLPWRD</sequence>
<dbReference type="Gene3D" id="2.70.70.10">
    <property type="entry name" value="Glucose Permease (Domain IIA)"/>
    <property type="match status" value="1"/>
</dbReference>
<evidence type="ECO:0000313" key="3">
    <source>
        <dbReference type="Proteomes" id="UP000324678"/>
    </source>
</evidence>
<proteinExistence type="predicted"/>
<dbReference type="PANTHER" id="PTHR21666">
    <property type="entry name" value="PEPTIDASE-RELATED"/>
    <property type="match status" value="1"/>
</dbReference>
<protein>
    <submittedName>
        <fullName evidence="2">M23 family metallopeptidase</fullName>
    </submittedName>
</protein>
<feature type="domain" description="M23ase beta-sheet core" evidence="1">
    <location>
        <begin position="55"/>
        <end position="147"/>
    </location>
</feature>
<dbReference type="GO" id="GO:0004222">
    <property type="term" value="F:metalloendopeptidase activity"/>
    <property type="evidence" value="ECO:0007669"/>
    <property type="project" value="TreeGrafter"/>
</dbReference>
<dbReference type="EMBL" id="CP043505">
    <property type="protein sequence ID" value="QEO16297.1"/>
    <property type="molecule type" value="Genomic_DNA"/>
</dbReference>
<reference evidence="2 3" key="1">
    <citation type="submission" date="2019-09" db="EMBL/GenBank/DDBJ databases">
        <title>Genome sequencing of strain KACC 19306.</title>
        <authorList>
            <person name="Heo J."/>
            <person name="Kim S.-J."/>
            <person name="Kim J.-S."/>
            <person name="Hong S.-B."/>
            <person name="Kwon S.-W."/>
        </authorList>
    </citation>
    <scope>NUCLEOTIDE SEQUENCE [LARGE SCALE GENOMIC DNA]</scope>
    <source>
        <strain evidence="2 3">KACC 19306</strain>
    </source>
</reference>
<dbReference type="SUPFAM" id="SSF51261">
    <property type="entry name" value="Duplicated hybrid motif"/>
    <property type="match status" value="1"/>
</dbReference>
<dbReference type="InterPro" id="IPR050570">
    <property type="entry name" value="Cell_wall_metabolism_enzyme"/>
</dbReference>
<dbReference type="KEGG" id="ail:FLP10_15980"/>
<dbReference type="InterPro" id="IPR016047">
    <property type="entry name" value="M23ase_b-sheet_dom"/>
</dbReference>
<dbReference type="OrthoDB" id="5245088at2"/>
<dbReference type="CDD" id="cd12797">
    <property type="entry name" value="M23_peptidase"/>
    <property type="match status" value="1"/>
</dbReference>
<evidence type="ECO:0000313" key="2">
    <source>
        <dbReference type="EMBL" id="QEO16297.1"/>
    </source>
</evidence>
<dbReference type="PANTHER" id="PTHR21666:SF270">
    <property type="entry name" value="MUREIN HYDROLASE ACTIVATOR ENVC"/>
    <property type="match status" value="1"/>
</dbReference>
<dbReference type="Proteomes" id="UP000324678">
    <property type="component" value="Chromosome"/>
</dbReference>
<dbReference type="AlphaFoldDB" id="A0A5C1YMJ1"/>
<keyword evidence="3" id="KW-1185">Reference proteome</keyword>
<dbReference type="Pfam" id="PF01551">
    <property type="entry name" value="Peptidase_M23"/>
    <property type="match status" value="1"/>
</dbReference>
<gene>
    <name evidence="2" type="ORF">FLP10_15980</name>
</gene>
<name>A0A5C1YMJ1_9MICO</name>
<accession>A0A5C1YMJ1</accession>
<evidence type="ECO:0000259" key="1">
    <source>
        <dbReference type="Pfam" id="PF01551"/>
    </source>
</evidence>
<dbReference type="InterPro" id="IPR011055">
    <property type="entry name" value="Dup_hybrid_motif"/>
</dbReference>